<organism evidence="3 4">
    <name type="scientific">Phenylobacterium terrae</name>
    <dbReference type="NCBI Taxonomy" id="2665495"/>
    <lineage>
        <taxon>Bacteria</taxon>
        <taxon>Pseudomonadati</taxon>
        <taxon>Pseudomonadota</taxon>
        <taxon>Alphaproteobacteria</taxon>
        <taxon>Caulobacterales</taxon>
        <taxon>Caulobacteraceae</taxon>
        <taxon>Phenylobacterium</taxon>
    </lineage>
</organism>
<sequence length="1080" mass="117424">MPVSVVVPIRVRLDLEAHEADPHALACAVEAAAARGLENARRAVFEPRGGFARPALQRPEVTLYGAGAGRLDAAARDDIRAGIEAAIARAAAGVGLDRDPQALAEAAEALKPGESAPFRPLRESVDGQAYAVDSYGGPKGEAGVAAVAKTGGKPAADPPPPPRLRLRYCEPYAVDLLAAGDRYLERTVRELLPNDFQSPGYLAVLYRNMRNGADWLSILHVQMTAEGLVALDAVVYHQHLAGYGLAFGVGHTDVKAVPAVHAGRVFALEPLVEGAIPDSARLAAEVSRFLEAEKVFDAEIDRRLNTPPATDHERKVVKLLKAIGGKKGWYGAYASELVGKFQKSAHPPFRLFRWAGTTTLHIFDQRLHVPIQRLQVIPLTEEVDPSLKSTGAGAPGGGRGHGQKPGGKPVDECPARCFGYDETDRYAEDGADPEELITGPFECEPPLTEFGPLGGRMKELIGDIAVKLRMTGREWPYAGAFAISAARVMRGRAVLAQRRAIGELEKAEPRPYGRGNLGDAEVGASRSPAVEMLRELGSVAPLLQELDECIWAALGSGSLYLSDCGREQFGSSWLLHYRKEFMPTVRWAVYWIFAEACRVCMLQVLLASGQGIAWMKDNFDQYYRTIEPLVLGPVKRIAVLRRMREQILQAEARGFGLNLVIGNFLADAGLPAPVEGVQRRSPWEAFKAGAEASARVGFQGWRDIREGWTDGSLVTLATRARAELVARAGVEGVVERQPDGTYGVREITATGSRLWTQAELEQAINYASGVASSIDPLVKHMTNLEGSIAAFRTPETAKTYVQKLVHRMEWANTQSIWKVEADRMFSFRTGKLVEDWNESTVPGVGYKFGTIHAMAHQAIGDSFGNSWFYEEGLSFLFESEQARQDVLPFLELIVTIGAFVLFAPLGFALSAGFAADRYFTAASHLALVEGLIDSDIIMSRSEAELEMFMSHFEIALLVIPEAGTIAKTAFRSGSVMLRKGVKEGSKQLAKQAVEHMMKELADLMKRELIKTFVFQLAAMKGLEPILQAALAPAFKVLSDELSLGEGGAMGAEIAALAQFEAEYGEVDVELEPRQRLGDAE</sequence>
<evidence type="ECO:0000256" key="1">
    <source>
        <dbReference type="SAM" id="MobiDB-lite"/>
    </source>
</evidence>
<comment type="caution">
    <text evidence="3">The sequence shown here is derived from an EMBL/GenBank/DDBJ whole genome shotgun (WGS) entry which is preliminary data.</text>
</comment>
<dbReference type="EMBL" id="JBHUEY010000001">
    <property type="protein sequence ID" value="MFD1781844.1"/>
    <property type="molecule type" value="Genomic_DNA"/>
</dbReference>
<proteinExistence type="predicted"/>
<reference evidence="4" key="1">
    <citation type="journal article" date="2019" name="Int. J. Syst. Evol. Microbiol.">
        <title>The Global Catalogue of Microorganisms (GCM) 10K type strain sequencing project: providing services to taxonomists for standard genome sequencing and annotation.</title>
        <authorList>
            <consortium name="The Broad Institute Genomics Platform"/>
            <consortium name="The Broad Institute Genome Sequencing Center for Infectious Disease"/>
            <person name="Wu L."/>
            <person name="Ma J."/>
        </authorList>
    </citation>
    <scope>NUCLEOTIDE SEQUENCE [LARGE SCALE GENOMIC DNA]</scope>
    <source>
        <strain evidence="4">DFY28</strain>
    </source>
</reference>
<keyword evidence="2" id="KW-0472">Membrane</keyword>
<dbReference type="Proteomes" id="UP001597237">
    <property type="component" value="Unassembled WGS sequence"/>
</dbReference>
<feature type="region of interest" description="Disordered" evidence="1">
    <location>
        <begin position="385"/>
        <end position="410"/>
    </location>
</feature>
<feature type="transmembrane region" description="Helical" evidence="2">
    <location>
        <begin position="886"/>
        <end position="909"/>
    </location>
</feature>
<keyword evidence="4" id="KW-1185">Reference proteome</keyword>
<accession>A0ABW4MV43</accession>
<evidence type="ECO:0000256" key="2">
    <source>
        <dbReference type="SAM" id="Phobius"/>
    </source>
</evidence>
<evidence type="ECO:0000313" key="4">
    <source>
        <dbReference type="Proteomes" id="UP001597237"/>
    </source>
</evidence>
<dbReference type="RefSeq" id="WP_377281323.1">
    <property type="nucleotide sequence ID" value="NZ_JBHRSI010000003.1"/>
</dbReference>
<gene>
    <name evidence="3" type="ORF">ACFSC0_00425</name>
</gene>
<keyword evidence="2" id="KW-1133">Transmembrane helix</keyword>
<name>A0ABW4MV43_9CAUL</name>
<protein>
    <submittedName>
        <fullName evidence="3">Uncharacterized protein</fullName>
    </submittedName>
</protein>
<evidence type="ECO:0000313" key="3">
    <source>
        <dbReference type="EMBL" id="MFD1781844.1"/>
    </source>
</evidence>
<keyword evidence="2" id="KW-0812">Transmembrane</keyword>
<feature type="compositionally biased region" description="Gly residues" evidence="1">
    <location>
        <begin position="393"/>
        <end position="405"/>
    </location>
</feature>